<dbReference type="SUPFAM" id="SSF53474">
    <property type="entry name" value="alpha/beta-Hydrolases"/>
    <property type="match status" value="1"/>
</dbReference>
<comment type="caution">
    <text evidence="2">The sequence shown here is derived from an EMBL/GenBank/DDBJ whole genome shotgun (WGS) entry which is preliminary data.</text>
</comment>
<sequence>MGWRTASTAYFSDTVQVPFRDYNDLSKYGVRSRGRNFYLNGDSAKSQDLPKLGVWHILPESLSQQFQSATDEDIENSLNEGDHSIVVYLHGTACDRAIKGRCKLYNVLSKMGFHVLALDYRGYGDSTGCPNENGLIQDAHAIYNYARQVAPSKDIFIWGHSMGSGVTARTAAELSDAGTPPTAIVLEAPFNNIPDVVRGHPVGRAIAWLPFGKSIVDNWVIGSMTAAGLELTSDRHIERVTCPILVLHAQDDPEVSVELARKLVAKAEAAQRRVTFVEFEARHKLRHDYIHKAEDLPEIVR</sequence>
<keyword evidence="2" id="KW-0645">Protease</keyword>
<dbReference type="AlphaFoldDB" id="A0AAD4MVR7"/>
<keyword evidence="2" id="KW-0378">Hydrolase</keyword>
<dbReference type="GO" id="GO:0005789">
    <property type="term" value="C:endoplasmic reticulum membrane"/>
    <property type="evidence" value="ECO:0007669"/>
    <property type="project" value="TreeGrafter"/>
</dbReference>
<dbReference type="PANTHER" id="PTHR12277:SF194">
    <property type="entry name" value="FI04476P"/>
    <property type="match status" value="1"/>
</dbReference>
<evidence type="ECO:0000259" key="1">
    <source>
        <dbReference type="Pfam" id="PF12146"/>
    </source>
</evidence>
<dbReference type="InterPro" id="IPR022742">
    <property type="entry name" value="Hydrolase_4"/>
</dbReference>
<dbReference type="GO" id="GO:0047372">
    <property type="term" value="F:monoacylglycerol lipase activity"/>
    <property type="evidence" value="ECO:0007669"/>
    <property type="project" value="TreeGrafter"/>
</dbReference>
<reference evidence="2" key="1">
    <citation type="submission" date="2022-01" db="EMBL/GenBank/DDBJ databases">
        <title>Genome Sequence Resource for Two Populations of Ditylenchus destructor, the Migratory Endoparasitic Phytonematode.</title>
        <authorList>
            <person name="Zhang H."/>
            <person name="Lin R."/>
            <person name="Xie B."/>
        </authorList>
    </citation>
    <scope>NUCLEOTIDE SEQUENCE</scope>
    <source>
        <strain evidence="2">BazhouSP</strain>
    </source>
</reference>
<dbReference type="Pfam" id="PF12146">
    <property type="entry name" value="Hydrolase_4"/>
    <property type="match status" value="1"/>
</dbReference>
<name>A0AAD4MVR7_9BILA</name>
<organism evidence="2 3">
    <name type="scientific">Ditylenchus destructor</name>
    <dbReference type="NCBI Taxonomy" id="166010"/>
    <lineage>
        <taxon>Eukaryota</taxon>
        <taxon>Metazoa</taxon>
        <taxon>Ecdysozoa</taxon>
        <taxon>Nematoda</taxon>
        <taxon>Chromadorea</taxon>
        <taxon>Rhabditida</taxon>
        <taxon>Tylenchina</taxon>
        <taxon>Tylenchomorpha</taxon>
        <taxon>Sphaerularioidea</taxon>
        <taxon>Anguinidae</taxon>
        <taxon>Anguininae</taxon>
        <taxon>Ditylenchus</taxon>
    </lineage>
</organism>
<dbReference type="Proteomes" id="UP001201812">
    <property type="component" value="Unassembled WGS sequence"/>
</dbReference>
<evidence type="ECO:0000313" key="3">
    <source>
        <dbReference type="Proteomes" id="UP001201812"/>
    </source>
</evidence>
<keyword evidence="2" id="KW-0031">Aminopeptidase</keyword>
<keyword evidence="3" id="KW-1185">Reference proteome</keyword>
<dbReference type="GO" id="GO:0006660">
    <property type="term" value="P:phosphatidylserine catabolic process"/>
    <property type="evidence" value="ECO:0007669"/>
    <property type="project" value="TreeGrafter"/>
</dbReference>
<feature type="domain" description="Serine aminopeptidase S33" evidence="1">
    <location>
        <begin position="84"/>
        <end position="209"/>
    </location>
</feature>
<evidence type="ECO:0000313" key="2">
    <source>
        <dbReference type="EMBL" id="KAI1705107.1"/>
    </source>
</evidence>
<dbReference type="PANTHER" id="PTHR12277">
    <property type="entry name" value="ALPHA/BETA HYDROLASE DOMAIN-CONTAINING PROTEIN"/>
    <property type="match status" value="1"/>
</dbReference>
<dbReference type="GO" id="GO:0004622">
    <property type="term" value="F:phosphatidylcholine lysophospholipase activity"/>
    <property type="evidence" value="ECO:0007669"/>
    <property type="project" value="TreeGrafter"/>
</dbReference>
<dbReference type="EMBL" id="JAKKPZ010000060">
    <property type="protein sequence ID" value="KAI1705107.1"/>
    <property type="molecule type" value="Genomic_DNA"/>
</dbReference>
<dbReference type="Gene3D" id="3.40.50.1820">
    <property type="entry name" value="alpha/beta hydrolase"/>
    <property type="match status" value="1"/>
</dbReference>
<dbReference type="InterPro" id="IPR029058">
    <property type="entry name" value="AB_hydrolase_fold"/>
</dbReference>
<protein>
    <submittedName>
        <fullName evidence="2">Serine aminopeptidase, s33 domain-containing protein</fullName>
    </submittedName>
</protein>
<proteinExistence type="predicted"/>
<accession>A0AAD4MVR7</accession>
<gene>
    <name evidence="2" type="ORF">DdX_13865</name>
</gene>
<dbReference type="GO" id="GO:0052651">
    <property type="term" value="P:monoacylglycerol catabolic process"/>
    <property type="evidence" value="ECO:0007669"/>
    <property type="project" value="TreeGrafter"/>
</dbReference>
<dbReference type="GO" id="GO:0004177">
    <property type="term" value="F:aminopeptidase activity"/>
    <property type="evidence" value="ECO:0007669"/>
    <property type="project" value="UniProtKB-KW"/>
</dbReference>